<comment type="caution">
    <text evidence="1">The sequence shown here is derived from an EMBL/GenBank/DDBJ whole genome shotgun (WGS) entry which is preliminary data.</text>
</comment>
<accession>A0ABD3GZE2</accession>
<name>A0ABD3GZE2_9MARC</name>
<evidence type="ECO:0000313" key="2">
    <source>
        <dbReference type="Proteomes" id="UP001633002"/>
    </source>
</evidence>
<dbReference type="Proteomes" id="UP001633002">
    <property type="component" value="Unassembled WGS sequence"/>
</dbReference>
<gene>
    <name evidence="1" type="ORF">R1sor_001178</name>
</gene>
<reference evidence="1 2" key="1">
    <citation type="submission" date="2024-09" db="EMBL/GenBank/DDBJ databases">
        <title>Chromosome-scale assembly of Riccia sorocarpa.</title>
        <authorList>
            <person name="Paukszto L."/>
        </authorList>
    </citation>
    <scope>NUCLEOTIDE SEQUENCE [LARGE SCALE GENOMIC DNA]</scope>
    <source>
        <strain evidence="1">LP-2024</strain>
        <tissue evidence="1">Aerial parts of the thallus</tissue>
    </source>
</reference>
<dbReference type="EMBL" id="JBJQOH010000006">
    <property type="protein sequence ID" value="KAL3683156.1"/>
    <property type="molecule type" value="Genomic_DNA"/>
</dbReference>
<sequence>MMMARFNLERVKYSDYVSAPTISTVGILTDCASKDCIRFNELGIESEEAISEPQDESGKQNNYIVDESTSKRSGIPNYLSPFIMATYTEEVYENIRCLSLSVINILCQLGMAILESIFNTSDGVLAICDVNESLLPRLFKVSKLALTVGQSQGRSKDNNRRANFECAQA</sequence>
<protein>
    <submittedName>
        <fullName evidence="1">Uncharacterized protein</fullName>
    </submittedName>
</protein>
<keyword evidence="2" id="KW-1185">Reference proteome</keyword>
<organism evidence="1 2">
    <name type="scientific">Riccia sorocarpa</name>
    <dbReference type="NCBI Taxonomy" id="122646"/>
    <lineage>
        <taxon>Eukaryota</taxon>
        <taxon>Viridiplantae</taxon>
        <taxon>Streptophyta</taxon>
        <taxon>Embryophyta</taxon>
        <taxon>Marchantiophyta</taxon>
        <taxon>Marchantiopsida</taxon>
        <taxon>Marchantiidae</taxon>
        <taxon>Marchantiales</taxon>
        <taxon>Ricciaceae</taxon>
        <taxon>Riccia</taxon>
    </lineage>
</organism>
<dbReference type="AlphaFoldDB" id="A0ABD3GZE2"/>
<evidence type="ECO:0000313" key="1">
    <source>
        <dbReference type="EMBL" id="KAL3683156.1"/>
    </source>
</evidence>
<proteinExistence type="predicted"/>